<evidence type="ECO:0000313" key="7">
    <source>
        <dbReference type="EMBL" id="RLV82414.1"/>
    </source>
</evidence>
<dbReference type="InterPro" id="IPR006612">
    <property type="entry name" value="THAP_Znf"/>
</dbReference>
<gene>
    <name evidence="7" type="ORF">DV515_00016673</name>
</gene>
<feature type="domain" description="THAP-type" evidence="6">
    <location>
        <begin position="1"/>
        <end position="88"/>
    </location>
</feature>
<dbReference type="PROSITE" id="PS50950">
    <property type="entry name" value="ZF_THAP"/>
    <property type="match status" value="1"/>
</dbReference>
<keyword evidence="3" id="KW-0862">Zinc</keyword>
<dbReference type="AlphaFoldDB" id="A0A3L8RRN2"/>
<keyword evidence="8" id="KW-1185">Reference proteome</keyword>
<proteinExistence type="predicted"/>
<dbReference type="InterPro" id="IPR052224">
    <property type="entry name" value="THAP_domain_protein"/>
</dbReference>
<dbReference type="OrthoDB" id="6496718at2759"/>
<evidence type="ECO:0000259" key="6">
    <source>
        <dbReference type="PROSITE" id="PS50950"/>
    </source>
</evidence>
<name>A0A3L8RRN2_CHLGU</name>
<evidence type="ECO:0000256" key="2">
    <source>
        <dbReference type="ARBA" id="ARBA00022771"/>
    </source>
</evidence>
<dbReference type="Proteomes" id="UP000276834">
    <property type="component" value="Unassembled WGS sequence"/>
</dbReference>
<evidence type="ECO:0000256" key="5">
    <source>
        <dbReference type="PROSITE-ProRule" id="PRU00309"/>
    </source>
</evidence>
<dbReference type="PANTHER" id="PTHR46927">
    <property type="entry name" value="AGAP005574-PA"/>
    <property type="match status" value="1"/>
</dbReference>
<protein>
    <recommendedName>
        <fullName evidence="6">THAP-type domain-containing protein</fullName>
    </recommendedName>
</protein>
<keyword evidence="4 5" id="KW-0238">DNA-binding</keyword>
<dbReference type="Pfam" id="PF05485">
    <property type="entry name" value="THAP"/>
    <property type="match status" value="1"/>
</dbReference>
<dbReference type="PANTHER" id="PTHR46927:SF3">
    <property type="entry name" value="THAP-TYPE DOMAIN-CONTAINING PROTEIN"/>
    <property type="match status" value="1"/>
</dbReference>
<dbReference type="SMART" id="SM00692">
    <property type="entry name" value="DM3"/>
    <property type="match status" value="1"/>
</dbReference>
<dbReference type="SMART" id="SM00980">
    <property type="entry name" value="THAP"/>
    <property type="match status" value="1"/>
</dbReference>
<dbReference type="EMBL" id="QUSF01000399">
    <property type="protein sequence ID" value="RLV82414.1"/>
    <property type="molecule type" value="Genomic_DNA"/>
</dbReference>
<keyword evidence="2 5" id="KW-0863">Zinc-finger</keyword>
<comment type="caution">
    <text evidence="7">The sequence shown here is derived from an EMBL/GenBank/DDBJ whole genome shotgun (WGS) entry which is preliminary data.</text>
</comment>
<evidence type="ECO:0000256" key="1">
    <source>
        <dbReference type="ARBA" id="ARBA00022723"/>
    </source>
</evidence>
<dbReference type="InterPro" id="IPR038441">
    <property type="entry name" value="THAP_Znf_sf"/>
</dbReference>
<evidence type="ECO:0000313" key="8">
    <source>
        <dbReference type="Proteomes" id="UP000276834"/>
    </source>
</evidence>
<evidence type="ECO:0000256" key="3">
    <source>
        <dbReference type="ARBA" id="ARBA00022833"/>
    </source>
</evidence>
<dbReference type="Gene3D" id="6.20.210.20">
    <property type="entry name" value="THAP domain"/>
    <property type="match status" value="1"/>
</dbReference>
<sequence>MGYCAALNCQNGTSGAYKNSSVSFYGFPLHNKPLLRQWLQNMGRDMETPSKYQCLCSEHFEESSFETHPVKIPRKRRRLLKEAVPNKFILALDGTWLVGTPQVFADVLSNKTRKRIRNSEPCRVSGMFPQWPRLQDWQNEFYKQLLKEKFGSLITLGKDCPVPKSHIPAAGAAQVKDPQHLERRKIPASLSTGVWYCGNSVAAP</sequence>
<dbReference type="GO" id="GO:0008270">
    <property type="term" value="F:zinc ion binding"/>
    <property type="evidence" value="ECO:0007669"/>
    <property type="project" value="UniProtKB-KW"/>
</dbReference>
<dbReference type="GO" id="GO:0003677">
    <property type="term" value="F:DNA binding"/>
    <property type="evidence" value="ECO:0007669"/>
    <property type="project" value="UniProtKB-UniRule"/>
</dbReference>
<evidence type="ECO:0000256" key="4">
    <source>
        <dbReference type="ARBA" id="ARBA00023125"/>
    </source>
</evidence>
<keyword evidence="1" id="KW-0479">Metal-binding</keyword>
<accession>A0A3L8RRN2</accession>
<reference evidence="7 8" key="1">
    <citation type="journal article" date="2018" name="Proc. R. Soc. B">
        <title>A non-coding region near Follistatin controls head colour polymorphism in the Gouldian finch.</title>
        <authorList>
            <person name="Toomey M.B."/>
            <person name="Marques C.I."/>
            <person name="Andrade P."/>
            <person name="Araujo P.M."/>
            <person name="Sabatino S."/>
            <person name="Gazda M.A."/>
            <person name="Afonso S."/>
            <person name="Lopes R.J."/>
            <person name="Corbo J.C."/>
            <person name="Carneiro M."/>
        </authorList>
    </citation>
    <scope>NUCLEOTIDE SEQUENCE [LARGE SCALE GENOMIC DNA]</scope>
    <source>
        <strain evidence="7">Red01</strain>
        <tissue evidence="7">Muscle</tissue>
    </source>
</reference>
<dbReference type="SUPFAM" id="SSF57716">
    <property type="entry name" value="Glucocorticoid receptor-like (DNA-binding domain)"/>
    <property type="match status" value="1"/>
</dbReference>
<organism evidence="7 8">
    <name type="scientific">Chloebia gouldiae</name>
    <name type="common">Gouldian finch</name>
    <name type="synonym">Erythrura gouldiae</name>
    <dbReference type="NCBI Taxonomy" id="44316"/>
    <lineage>
        <taxon>Eukaryota</taxon>
        <taxon>Metazoa</taxon>
        <taxon>Chordata</taxon>
        <taxon>Craniata</taxon>
        <taxon>Vertebrata</taxon>
        <taxon>Euteleostomi</taxon>
        <taxon>Archelosauria</taxon>
        <taxon>Archosauria</taxon>
        <taxon>Dinosauria</taxon>
        <taxon>Saurischia</taxon>
        <taxon>Theropoda</taxon>
        <taxon>Coelurosauria</taxon>
        <taxon>Aves</taxon>
        <taxon>Neognathae</taxon>
        <taxon>Neoaves</taxon>
        <taxon>Telluraves</taxon>
        <taxon>Australaves</taxon>
        <taxon>Passeriformes</taxon>
        <taxon>Passeroidea</taxon>
        <taxon>Passeridae</taxon>
        <taxon>Chloebia</taxon>
    </lineage>
</organism>